<dbReference type="GO" id="GO:0006552">
    <property type="term" value="P:L-leucine catabolic process"/>
    <property type="evidence" value="ECO:0007669"/>
    <property type="project" value="TreeGrafter"/>
</dbReference>
<evidence type="ECO:0000259" key="2">
    <source>
        <dbReference type="PROSITE" id="PS50989"/>
    </source>
</evidence>
<dbReference type="InterPro" id="IPR011762">
    <property type="entry name" value="COA_CT_N"/>
</dbReference>
<dbReference type="AlphaFoldDB" id="A0A7Y9S4D2"/>
<dbReference type="EC" id="6.4.1.4" evidence="3"/>
<sequence>MSETQSDVTMRGLADDLRARLAAVRNDGAGGSPAARTKHTDRGKLLVRDRVDRLLDPGSPFLELSALAATGMYEAAEGENTVPSAGMVTGLGMVSGRLCVIIANDATVKGGTYYPITVKKHLRAQEIARANKLPVISLVDSGGAFLPMQDDVFPDREHFGRIFFNQANMSGEGIPQIASVMGSCTAGGAYVPAMSDETVIVKDQATIFLGGPPLVKAATGEVVTAEDLGGGDVHARKSGVVDHLANDDAHALAIVRGIMETVPNAPASPWEVHEVEEPLEDPAGLYDVVPADTRTPYDVRDVIRKIVDGSRFQEFKQLYGETLVTGFARIWGHPVGIVANNGILFSESSLKGAHFIELCNQRKIPLVFLQNISGFMVGREYENGGIAKDGAKLVTAVACSVVPKFTVVIGGSFGAGNYGMCGRAYDPRFLWMWPNARISVMGGEQAASVLSTIKRDGIEAKGGEWSAEDEESFKAPIRDQYEAQGSPYFSTARIWDDGVIDPVDTRRVLGIGLEAAAHAPVPQPNYGVFRM</sequence>
<accession>A0A7Y9S4D2</accession>
<dbReference type="InterPro" id="IPR034733">
    <property type="entry name" value="AcCoA_carboxyl_beta"/>
</dbReference>
<dbReference type="SUPFAM" id="SSF52096">
    <property type="entry name" value="ClpP/crotonase"/>
    <property type="match status" value="2"/>
</dbReference>
<feature type="domain" description="CoA carboxyltransferase C-terminal" evidence="2">
    <location>
        <begin position="274"/>
        <end position="523"/>
    </location>
</feature>
<evidence type="ECO:0000313" key="3">
    <source>
        <dbReference type="EMBL" id="NYG59499.1"/>
    </source>
</evidence>
<keyword evidence="3" id="KW-0436">Ligase</keyword>
<keyword evidence="4" id="KW-1185">Reference proteome</keyword>
<dbReference type="FunFam" id="3.90.226.10:FF:000004">
    <property type="entry name" value="Methylcrotonoyl-CoA carboxylase beta chain"/>
    <property type="match status" value="1"/>
</dbReference>
<dbReference type="InterPro" id="IPR011763">
    <property type="entry name" value="COA_CT_C"/>
</dbReference>
<dbReference type="FunFam" id="3.90.226.10:FF:000046">
    <property type="entry name" value="Geranyl-CoA carboxylase beta subunit"/>
    <property type="match status" value="1"/>
</dbReference>
<dbReference type="InterPro" id="IPR045190">
    <property type="entry name" value="MCCB/AccD1-like"/>
</dbReference>
<protein>
    <submittedName>
        <fullName evidence="3">3-methylcrotonyl-CoA carboxylase beta subunit</fullName>
        <ecNumber evidence="3">6.4.1.4</ecNumber>
    </submittedName>
</protein>
<dbReference type="Pfam" id="PF01039">
    <property type="entry name" value="Carboxyl_trans"/>
    <property type="match status" value="1"/>
</dbReference>
<dbReference type="PROSITE" id="PS50980">
    <property type="entry name" value="COA_CT_NTER"/>
    <property type="match status" value="1"/>
</dbReference>
<dbReference type="EMBL" id="JACCAA010000001">
    <property type="protein sequence ID" value="NYG59499.1"/>
    <property type="molecule type" value="Genomic_DNA"/>
</dbReference>
<reference evidence="3 4" key="1">
    <citation type="submission" date="2020-07" db="EMBL/GenBank/DDBJ databases">
        <title>Sequencing the genomes of 1000 actinobacteria strains.</title>
        <authorList>
            <person name="Klenk H.-P."/>
        </authorList>
    </citation>
    <scope>NUCLEOTIDE SEQUENCE [LARGE SCALE GENOMIC DNA]</scope>
    <source>
        <strain evidence="3 4">DSM 23819</strain>
    </source>
</reference>
<comment type="caution">
    <text evidence="3">The sequence shown here is derived from an EMBL/GenBank/DDBJ whole genome shotgun (WGS) entry which is preliminary data.</text>
</comment>
<evidence type="ECO:0000259" key="1">
    <source>
        <dbReference type="PROSITE" id="PS50980"/>
    </source>
</evidence>
<dbReference type="Proteomes" id="UP000540656">
    <property type="component" value="Unassembled WGS sequence"/>
</dbReference>
<dbReference type="PANTHER" id="PTHR22855">
    <property type="entry name" value="ACETYL, PROPIONYL, PYRUVATE, AND GLUTACONYL CARBOXYLASE-RELATED"/>
    <property type="match status" value="1"/>
</dbReference>
<dbReference type="GO" id="GO:1905202">
    <property type="term" value="C:methylcrotonoyl-CoA carboxylase complex"/>
    <property type="evidence" value="ECO:0007669"/>
    <property type="project" value="TreeGrafter"/>
</dbReference>
<dbReference type="Gene3D" id="3.90.226.10">
    <property type="entry name" value="2-enoyl-CoA Hydratase, Chain A, domain 1"/>
    <property type="match status" value="2"/>
</dbReference>
<dbReference type="PANTHER" id="PTHR22855:SF13">
    <property type="entry name" value="METHYLCROTONOYL-COA CARBOXYLASE BETA CHAIN, MITOCHONDRIAL"/>
    <property type="match status" value="1"/>
</dbReference>
<evidence type="ECO:0000313" key="4">
    <source>
        <dbReference type="Proteomes" id="UP000540656"/>
    </source>
</evidence>
<feature type="domain" description="CoA carboxyltransferase N-terminal" evidence="1">
    <location>
        <begin position="9"/>
        <end position="274"/>
    </location>
</feature>
<dbReference type="PROSITE" id="PS50989">
    <property type="entry name" value="COA_CT_CTER"/>
    <property type="match status" value="1"/>
</dbReference>
<proteinExistence type="predicted"/>
<dbReference type="InterPro" id="IPR029045">
    <property type="entry name" value="ClpP/crotonase-like_dom_sf"/>
</dbReference>
<dbReference type="RefSeq" id="WP_281363724.1">
    <property type="nucleotide sequence ID" value="NZ_JACCAA010000001.1"/>
</dbReference>
<gene>
    <name evidence="3" type="ORF">BJ980_002422</name>
</gene>
<dbReference type="GO" id="GO:0004485">
    <property type="term" value="F:methylcrotonoyl-CoA carboxylase activity"/>
    <property type="evidence" value="ECO:0007669"/>
    <property type="project" value="UniProtKB-EC"/>
</dbReference>
<name>A0A7Y9S4D2_9ACTN</name>
<organism evidence="3 4">
    <name type="scientific">Nocardioides daedukensis</name>
    <dbReference type="NCBI Taxonomy" id="634462"/>
    <lineage>
        <taxon>Bacteria</taxon>
        <taxon>Bacillati</taxon>
        <taxon>Actinomycetota</taxon>
        <taxon>Actinomycetes</taxon>
        <taxon>Propionibacteriales</taxon>
        <taxon>Nocardioidaceae</taxon>
        <taxon>Nocardioides</taxon>
    </lineage>
</organism>